<name>A0A0R1P505_LIMMU</name>
<gene>
    <name evidence="1" type="ORF">FC47_GL000137</name>
</gene>
<dbReference type="SUPFAM" id="SSF54518">
    <property type="entry name" value="Tubby C-terminal domain-like"/>
    <property type="match status" value="1"/>
</dbReference>
<dbReference type="AlphaFoldDB" id="A0A0R1P505"/>
<accession>A0A0R1P505</accession>
<dbReference type="InterPro" id="IPR025659">
    <property type="entry name" value="Tubby-like_C"/>
</dbReference>
<evidence type="ECO:0000313" key="2">
    <source>
        <dbReference type="Proteomes" id="UP000050901"/>
    </source>
</evidence>
<proteinExistence type="predicted"/>
<evidence type="ECO:0000313" key="1">
    <source>
        <dbReference type="EMBL" id="KRL27617.1"/>
    </source>
</evidence>
<dbReference type="Proteomes" id="UP000050901">
    <property type="component" value="Unassembled WGS sequence"/>
</dbReference>
<dbReference type="PATRIC" id="fig|1423771.3.peg.136"/>
<organism evidence="1 2">
    <name type="scientific">Limosilactobacillus mucosae DSM 13345</name>
    <dbReference type="NCBI Taxonomy" id="1423771"/>
    <lineage>
        <taxon>Bacteria</taxon>
        <taxon>Bacillati</taxon>
        <taxon>Bacillota</taxon>
        <taxon>Bacilli</taxon>
        <taxon>Lactobacillales</taxon>
        <taxon>Lactobacillaceae</taxon>
        <taxon>Limosilactobacillus</taxon>
    </lineage>
</organism>
<reference evidence="1 2" key="1">
    <citation type="journal article" date="2015" name="Genome Announc.">
        <title>Expanding the biotechnology potential of lactobacilli through comparative genomics of 213 strains and associated genera.</title>
        <authorList>
            <person name="Sun Z."/>
            <person name="Harris H.M."/>
            <person name="McCann A."/>
            <person name="Guo C."/>
            <person name="Argimon S."/>
            <person name="Zhang W."/>
            <person name="Yang X."/>
            <person name="Jeffery I.B."/>
            <person name="Cooney J.C."/>
            <person name="Kagawa T.F."/>
            <person name="Liu W."/>
            <person name="Song Y."/>
            <person name="Salvetti E."/>
            <person name="Wrobel A."/>
            <person name="Rasinkangas P."/>
            <person name="Parkhill J."/>
            <person name="Rea M.C."/>
            <person name="O'Sullivan O."/>
            <person name="Ritari J."/>
            <person name="Douillard F.P."/>
            <person name="Paul Ross R."/>
            <person name="Yang R."/>
            <person name="Briner A.E."/>
            <person name="Felis G.E."/>
            <person name="de Vos W.M."/>
            <person name="Barrangou R."/>
            <person name="Klaenhammer T.R."/>
            <person name="Caufield P.W."/>
            <person name="Cui Y."/>
            <person name="Zhang H."/>
            <person name="O'Toole P.W."/>
        </authorList>
    </citation>
    <scope>NUCLEOTIDE SEQUENCE [LARGE SCALE GENOMIC DNA]</scope>
    <source>
        <strain evidence="1 2">DSM 13345</strain>
    </source>
</reference>
<sequence>MVVRYLGKVVISVMRQLYIRDRSTDLNSATVIHDASGHSCYLLAGKWGIRYDALSLYTMSGELLAEAKQLTLGLTPKFALYLNRRQVGTIGKSLGLFHELIYIHGLNWIVVGSLVSGRFKVFCGSRLIFAVEPVPNTGGFCSCLSVTNQADEPLAILTATIINRWARHHDRQPLRERLRQLNPMSSTDQGDLSMGFVPKTVLNDQSLSRHVHQPE</sequence>
<evidence type="ECO:0008006" key="3">
    <source>
        <dbReference type="Google" id="ProtNLM"/>
    </source>
</evidence>
<comment type="caution">
    <text evidence="1">The sequence shown here is derived from an EMBL/GenBank/DDBJ whole genome shotgun (WGS) entry which is preliminary data.</text>
</comment>
<dbReference type="EMBL" id="AZEQ01000001">
    <property type="protein sequence ID" value="KRL27617.1"/>
    <property type="molecule type" value="Genomic_DNA"/>
</dbReference>
<protein>
    <recommendedName>
        <fullName evidence="3">YxjI protein</fullName>
    </recommendedName>
</protein>